<sequence>MRYDDGEFMSLHWDGSPDAYYIMGHVSHNEGMDILRGEGVVHEDNEAKIGRARNIYGRWSMQPGEDGNGHVLREYNQSGRGRFKITAFGIGIFAEPPNTKG</sequence>
<dbReference type="EMBL" id="LAZR01037848">
    <property type="protein sequence ID" value="KKL21119.1"/>
    <property type="molecule type" value="Genomic_DNA"/>
</dbReference>
<name>A0A0F9BGV7_9ZZZZ</name>
<dbReference type="AlphaFoldDB" id="A0A0F9BGV7"/>
<evidence type="ECO:0000313" key="1">
    <source>
        <dbReference type="EMBL" id="KKL21119.1"/>
    </source>
</evidence>
<gene>
    <name evidence="1" type="ORF">LCGC14_2448660</name>
</gene>
<protein>
    <submittedName>
        <fullName evidence="1">Uncharacterized protein</fullName>
    </submittedName>
</protein>
<comment type="caution">
    <text evidence="1">The sequence shown here is derived from an EMBL/GenBank/DDBJ whole genome shotgun (WGS) entry which is preliminary data.</text>
</comment>
<accession>A0A0F9BGV7</accession>
<reference evidence="1" key="1">
    <citation type="journal article" date="2015" name="Nature">
        <title>Complex archaea that bridge the gap between prokaryotes and eukaryotes.</title>
        <authorList>
            <person name="Spang A."/>
            <person name="Saw J.H."/>
            <person name="Jorgensen S.L."/>
            <person name="Zaremba-Niedzwiedzka K."/>
            <person name="Martijn J."/>
            <person name="Lind A.E."/>
            <person name="van Eijk R."/>
            <person name="Schleper C."/>
            <person name="Guy L."/>
            <person name="Ettema T.J."/>
        </authorList>
    </citation>
    <scope>NUCLEOTIDE SEQUENCE</scope>
</reference>
<proteinExistence type="predicted"/>
<organism evidence="1">
    <name type="scientific">marine sediment metagenome</name>
    <dbReference type="NCBI Taxonomy" id="412755"/>
    <lineage>
        <taxon>unclassified sequences</taxon>
        <taxon>metagenomes</taxon>
        <taxon>ecological metagenomes</taxon>
    </lineage>
</organism>